<keyword evidence="2 6" id="KW-0813">Transport</keyword>
<dbReference type="OrthoDB" id="648861at2759"/>
<name>A0A6A6BWQ8_ZASCE</name>
<protein>
    <recommendedName>
        <fullName evidence="6">Solute carrier family 40 member</fullName>
    </recommendedName>
</protein>
<proteinExistence type="inferred from homology"/>
<keyword evidence="6" id="KW-0406">Ion transport</keyword>
<evidence type="ECO:0000256" key="3">
    <source>
        <dbReference type="ARBA" id="ARBA00022692"/>
    </source>
</evidence>
<dbReference type="AlphaFoldDB" id="A0A6A6BWQ8"/>
<gene>
    <name evidence="7" type="ORF">M409DRAFT_30558</name>
</gene>
<feature type="transmembrane region" description="Helical" evidence="6">
    <location>
        <begin position="463"/>
        <end position="484"/>
    </location>
</feature>
<dbReference type="GeneID" id="54563257"/>
<reference evidence="7" key="1">
    <citation type="journal article" date="2020" name="Stud. Mycol.">
        <title>101 Dothideomycetes genomes: a test case for predicting lifestyles and emergence of pathogens.</title>
        <authorList>
            <person name="Haridas S."/>
            <person name="Albert R."/>
            <person name="Binder M."/>
            <person name="Bloem J."/>
            <person name="Labutti K."/>
            <person name="Salamov A."/>
            <person name="Andreopoulos B."/>
            <person name="Baker S."/>
            <person name="Barry K."/>
            <person name="Bills G."/>
            <person name="Bluhm B."/>
            <person name="Cannon C."/>
            <person name="Castanera R."/>
            <person name="Culley D."/>
            <person name="Daum C."/>
            <person name="Ezra D."/>
            <person name="Gonzalez J."/>
            <person name="Henrissat B."/>
            <person name="Kuo A."/>
            <person name="Liang C."/>
            <person name="Lipzen A."/>
            <person name="Lutzoni F."/>
            <person name="Magnuson J."/>
            <person name="Mondo S."/>
            <person name="Nolan M."/>
            <person name="Ohm R."/>
            <person name="Pangilinan J."/>
            <person name="Park H.-J."/>
            <person name="Ramirez L."/>
            <person name="Alfaro M."/>
            <person name="Sun H."/>
            <person name="Tritt A."/>
            <person name="Yoshinaga Y."/>
            <person name="Zwiers L.-H."/>
            <person name="Turgeon B."/>
            <person name="Goodwin S."/>
            <person name="Spatafora J."/>
            <person name="Crous P."/>
            <person name="Grigoriev I."/>
        </authorList>
    </citation>
    <scope>NUCLEOTIDE SEQUENCE</scope>
    <source>
        <strain evidence="7">ATCC 36951</strain>
    </source>
</reference>
<evidence type="ECO:0000256" key="6">
    <source>
        <dbReference type="RuleBase" id="RU365065"/>
    </source>
</evidence>
<feature type="transmembrane region" description="Helical" evidence="6">
    <location>
        <begin position="529"/>
        <end position="548"/>
    </location>
</feature>
<dbReference type="PANTHER" id="PTHR11660:SF57">
    <property type="entry name" value="SOLUTE CARRIER FAMILY 40 MEMBER"/>
    <property type="match status" value="1"/>
</dbReference>
<keyword evidence="3 6" id="KW-0812">Transmembrane</keyword>
<feature type="transmembrane region" description="Helical" evidence="6">
    <location>
        <begin position="317"/>
        <end position="337"/>
    </location>
</feature>
<keyword evidence="5 6" id="KW-0472">Membrane</keyword>
<evidence type="ECO:0000256" key="4">
    <source>
        <dbReference type="ARBA" id="ARBA00022989"/>
    </source>
</evidence>
<dbReference type="EMBL" id="ML993644">
    <property type="protein sequence ID" value="KAF2159023.1"/>
    <property type="molecule type" value="Genomic_DNA"/>
</dbReference>
<feature type="transmembrane region" description="Helical" evidence="6">
    <location>
        <begin position="392"/>
        <end position="411"/>
    </location>
</feature>
<comment type="function">
    <text evidence="6">May be involved in iron transport and iron homeostasis.</text>
</comment>
<dbReference type="PANTHER" id="PTHR11660">
    <property type="entry name" value="SOLUTE CARRIER FAMILY 40 MEMBER"/>
    <property type="match status" value="1"/>
</dbReference>
<evidence type="ECO:0000313" key="7">
    <source>
        <dbReference type="EMBL" id="KAF2159023.1"/>
    </source>
</evidence>
<comment type="similarity">
    <text evidence="6">Belongs to the ferroportin (FP) (TC 2.A.100) family. SLC40A subfamily.</text>
</comment>
<evidence type="ECO:0000313" key="8">
    <source>
        <dbReference type="Proteomes" id="UP000799537"/>
    </source>
</evidence>
<evidence type="ECO:0000256" key="1">
    <source>
        <dbReference type="ARBA" id="ARBA00004141"/>
    </source>
</evidence>
<comment type="subcellular location">
    <subcellularLocation>
        <location evidence="1 6">Membrane</location>
        <topology evidence="1 6">Multi-pass membrane protein</topology>
    </subcellularLocation>
</comment>
<accession>A0A6A6BWQ8</accession>
<organism evidence="7 8">
    <name type="scientific">Zasmidium cellare ATCC 36951</name>
    <dbReference type="NCBI Taxonomy" id="1080233"/>
    <lineage>
        <taxon>Eukaryota</taxon>
        <taxon>Fungi</taxon>
        <taxon>Dikarya</taxon>
        <taxon>Ascomycota</taxon>
        <taxon>Pezizomycotina</taxon>
        <taxon>Dothideomycetes</taxon>
        <taxon>Dothideomycetidae</taxon>
        <taxon>Mycosphaerellales</taxon>
        <taxon>Mycosphaerellaceae</taxon>
        <taxon>Zasmidium</taxon>
    </lineage>
</organism>
<dbReference type="GO" id="GO:0005381">
    <property type="term" value="F:iron ion transmembrane transporter activity"/>
    <property type="evidence" value="ECO:0007669"/>
    <property type="project" value="UniProtKB-UniRule"/>
</dbReference>
<dbReference type="Proteomes" id="UP000799537">
    <property type="component" value="Unassembled WGS sequence"/>
</dbReference>
<dbReference type="Pfam" id="PF06963">
    <property type="entry name" value="FPN1"/>
    <property type="match status" value="1"/>
</dbReference>
<dbReference type="InterPro" id="IPR009716">
    <property type="entry name" value="Ferroportin-1"/>
</dbReference>
<feature type="transmembrane region" description="Helical" evidence="6">
    <location>
        <begin position="360"/>
        <end position="380"/>
    </location>
</feature>
<sequence length="558" mass="60680">MPNYGTIDSSAHLKVQDAIIDECASFSSCLREDTQTTAASPSDGITTRHLIALYLSHGLFMWNNRCYEFAAVLFTASAFPHTLVEASIRALGAHLASFMFAPVIGRWLSRHAIARWPVQGCIVVQRISITLASFGWTSLMPISVDGGNDKQVDGVWKPVLLAILILLGMLERLSAVGNLVIVEREWLPSLSTLYEAALVQHDGATRATPTQHETPSNLHVLNAAMKRIDLATKLVAPLAVSRLAIHTNSLHATGLILALLQPFSGGVELYLTDLIWRHYICDHTVGNRTMASPLAGQRRPEESEVGSSVVATNESRGLTWIIAIMSSSCISGIQAWYSSFASYLRHRAALPSLAYALEPLSVLTLAGSMTAYLLAANFSLSEITLARSASTAIDIASTVLTPLMVSCAMNRSKNKAAGALPALVKVGVIGLSWQLLCLLPVTATFIAFPSLDGSDTETHHRPIIAIIFGGLVLSRLGPFAYSLVEQQIVQVKVDPSDRVAFSSVETALFDMAELARWCMLMVFSTTQSFRWVALLSFAAILCSWLMLLRWAQRLRCQA</sequence>
<feature type="transmembrane region" description="Helical" evidence="6">
    <location>
        <begin position="431"/>
        <end position="451"/>
    </location>
</feature>
<dbReference type="RefSeq" id="XP_033659912.1">
    <property type="nucleotide sequence ID" value="XM_033809985.1"/>
</dbReference>
<comment type="caution">
    <text evidence="6">Lacks conserved residue(s) required for the propagation of feature annotation.</text>
</comment>
<keyword evidence="4 6" id="KW-1133">Transmembrane helix</keyword>
<evidence type="ECO:0000256" key="2">
    <source>
        <dbReference type="ARBA" id="ARBA00022448"/>
    </source>
</evidence>
<keyword evidence="8" id="KW-1185">Reference proteome</keyword>
<dbReference type="GO" id="GO:0016020">
    <property type="term" value="C:membrane"/>
    <property type="evidence" value="ECO:0007669"/>
    <property type="project" value="UniProtKB-SubCell"/>
</dbReference>
<evidence type="ECO:0000256" key="5">
    <source>
        <dbReference type="ARBA" id="ARBA00023136"/>
    </source>
</evidence>